<proteinExistence type="predicted"/>
<evidence type="ECO:0000313" key="2">
    <source>
        <dbReference type="EMBL" id="NCS55478.1"/>
    </source>
</evidence>
<gene>
    <name evidence="2" type="ORF">GPJ16_00310</name>
</gene>
<sequence>MARFYADEQFPLPVVELLRNLGHDVLTVQEAGNANQRIPDEQVLAFAVSQERAILTINRIDFIRLHRRDDQHFGIVVCTIDILAAVKRTAIPHHATFLEWSLNGVDASRDAASLTEV</sequence>
<dbReference type="InterPro" id="IPR041049">
    <property type="entry name" value="DUF5615"/>
</dbReference>
<name>A0A966L2M3_MICAE</name>
<accession>A0A966L2M3</accession>
<feature type="non-terminal residue" evidence="2">
    <location>
        <position position="117"/>
    </location>
</feature>
<feature type="domain" description="DUF5615" evidence="1">
    <location>
        <begin position="3"/>
        <end position="86"/>
    </location>
</feature>
<evidence type="ECO:0000313" key="3">
    <source>
        <dbReference type="Proteomes" id="UP000799330"/>
    </source>
</evidence>
<comment type="caution">
    <text evidence="2">The sequence shown here is derived from an EMBL/GenBank/DDBJ whole genome shotgun (WGS) entry which is preliminary data.</text>
</comment>
<dbReference type="Pfam" id="PF18480">
    <property type="entry name" value="DUF5615"/>
    <property type="match status" value="1"/>
</dbReference>
<dbReference type="Proteomes" id="UP000799330">
    <property type="component" value="Unassembled WGS sequence"/>
</dbReference>
<dbReference type="AlphaFoldDB" id="A0A966L2M3"/>
<protein>
    <recommendedName>
        <fullName evidence="1">DUF5615 domain-containing protein</fullName>
    </recommendedName>
</protein>
<reference evidence="2" key="1">
    <citation type="journal article" date="2019" name="Mol. Ecol.">
        <title>Genome evolution and host-microbiome shifts correspond with intraspecific niche divergence within harmful algal bloom-forming Microcystis aeruginosa.</title>
        <authorList>
            <person name="Jackrel S.L."/>
            <person name="White J.D."/>
            <person name="Evans J.T."/>
            <person name="Buffin K."/>
            <person name="Hayden K."/>
            <person name="Sarnelle O."/>
            <person name="Denef V.J."/>
        </authorList>
    </citation>
    <scope>NUCLEOTIDE SEQUENCE</scope>
    <source>
        <strain evidence="2">G11-04</strain>
    </source>
</reference>
<dbReference type="EMBL" id="JAADAI010000004">
    <property type="protein sequence ID" value="NCS55478.1"/>
    <property type="molecule type" value="Genomic_DNA"/>
</dbReference>
<evidence type="ECO:0000259" key="1">
    <source>
        <dbReference type="Pfam" id="PF18480"/>
    </source>
</evidence>
<organism evidence="2 3">
    <name type="scientific">Microcystis aeruginosa G11-04</name>
    <dbReference type="NCBI Taxonomy" id="2685956"/>
    <lineage>
        <taxon>Bacteria</taxon>
        <taxon>Bacillati</taxon>
        <taxon>Cyanobacteriota</taxon>
        <taxon>Cyanophyceae</taxon>
        <taxon>Oscillatoriophycideae</taxon>
        <taxon>Chroococcales</taxon>
        <taxon>Microcystaceae</taxon>
        <taxon>Microcystis</taxon>
    </lineage>
</organism>